<keyword evidence="1" id="KW-0812">Transmembrane</keyword>
<accession>A0A8D8Z7S5</accession>
<name>A0A8D8Z7S5_9HEMI</name>
<evidence type="ECO:0000256" key="1">
    <source>
        <dbReference type="SAM" id="Phobius"/>
    </source>
</evidence>
<feature type="transmembrane region" description="Helical" evidence="1">
    <location>
        <begin position="74"/>
        <end position="100"/>
    </location>
</feature>
<evidence type="ECO:0000313" key="2">
    <source>
        <dbReference type="EMBL" id="CAG6742638.1"/>
    </source>
</evidence>
<feature type="transmembrane region" description="Helical" evidence="1">
    <location>
        <begin position="31"/>
        <end position="54"/>
    </location>
</feature>
<sequence length="113" mass="12825">MLCTFQHCLLPFSLPSIPSFLFSFFRILHSYLCFLIFSVASSIVTSFVFFLRLFDSSLPRLFLSNVHAFCPSVLVFVLLSTWVLSFSVPSLLLVWLVLLFSASRMPSSSRCAL</sequence>
<dbReference type="AlphaFoldDB" id="A0A8D8Z7S5"/>
<proteinExistence type="predicted"/>
<keyword evidence="1" id="KW-0472">Membrane</keyword>
<protein>
    <submittedName>
        <fullName evidence="2">Uncharacterized protein</fullName>
    </submittedName>
</protein>
<reference evidence="2" key="1">
    <citation type="submission" date="2021-05" db="EMBL/GenBank/DDBJ databases">
        <authorList>
            <person name="Alioto T."/>
            <person name="Alioto T."/>
            <person name="Gomez Garrido J."/>
        </authorList>
    </citation>
    <scope>NUCLEOTIDE SEQUENCE</scope>
</reference>
<organism evidence="2">
    <name type="scientific">Cacopsylla melanoneura</name>
    <dbReference type="NCBI Taxonomy" id="428564"/>
    <lineage>
        <taxon>Eukaryota</taxon>
        <taxon>Metazoa</taxon>
        <taxon>Ecdysozoa</taxon>
        <taxon>Arthropoda</taxon>
        <taxon>Hexapoda</taxon>
        <taxon>Insecta</taxon>
        <taxon>Pterygota</taxon>
        <taxon>Neoptera</taxon>
        <taxon>Paraneoptera</taxon>
        <taxon>Hemiptera</taxon>
        <taxon>Sternorrhyncha</taxon>
        <taxon>Psylloidea</taxon>
        <taxon>Psyllidae</taxon>
        <taxon>Psyllinae</taxon>
        <taxon>Cacopsylla</taxon>
    </lineage>
</organism>
<dbReference type="EMBL" id="HBUF01437813">
    <property type="protein sequence ID" value="CAG6742638.1"/>
    <property type="molecule type" value="Transcribed_RNA"/>
</dbReference>
<keyword evidence="1" id="KW-1133">Transmembrane helix</keyword>